<evidence type="ECO:0000313" key="10">
    <source>
        <dbReference type="Proteomes" id="UP000251995"/>
    </source>
</evidence>
<keyword evidence="2" id="KW-0645">Protease</keyword>
<name>A0A344UVD4_9ACTN</name>
<dbReference type="InterPro" id="IPR000064">
    <property type="entry name" value="NLP_P60_dom"/>
</dbReference>
<dbReference type="InterPro" id="IPR051202">
    <property type="entry name" value="Peptidase_C40"/>
</dbReference>
<evidence type="ECO:0000313" key="9">
    <source>
        <dbReference type="EMBL" id="AXE39232.1"/>
    </source>
</evidence>
<dbReference type="PANTHER" id="PTHR47053:SF1">
    <property type="entry name" value="MUREIN DD-ENDOPEPTIDASE MEPH-RELATED"/>
    <property type="match status" value="1"/>
</dbReference>
<evidence type="ECO:0000256" key="4">
    <source>
        <dbReference type="ARBA" id="ARBA00022807"/>
    </source>
</evidence>
<dbReference type="PANTHER" id="PTHR47053">
    <property type="entry name" value="MUREIN DD-ENDOPEPTIDASE MEPH-RELATED"/>
    <property type="match status" value="1"/>
</dbReference>
<evidence type="ECO:0000256" key="5">
    <source>
        <dbReference type="SAM" id="Coils"/>
    </source>
</evidence>
<dbReference type="Pfam" id="PF00877">
    <property type="entry name" value="NLPC_P60"/>
    <property type="match status" value="1"/>
</dbReference>
<dbReference type="EC" id="3.4.-.-" evidence="9"/>
<keyword evidence="7" id="KW-0812">Transmembrane</keyword>
<dbReference type="EMBL" id="CP025198">
    <property type="protein sequence ID" value="AXE39232.1"/>
    <property type="molecule type" value="Genomic_DNA"/>
</dbReference>
<evidence type="ECO:0000256" key="1">
    <source>
        <dbReference type="ARBA" id="ARBA00007074"/>
    </source>
</evidence>
<dbReference type="Gene3D" id="3.90.1720.10">
    <property type="entry name" value="endopeptidase domain like (from Nostoc punctiforme)"/>
    <property type="match status" value="1"/>
</dbReference>
<organism evidence="9 10">
    <name type="scientific">Acidipropionibacterium virtanenii</name>
    <dbReference type="NCBI Taxonomy" id="2057246"/>
    <lineage>
        <taxon>Bacteria</taxon>
        <taxon>Bacillati</taxon>
        <taxon>Actinomycetota</taxon>
        <taxon>Actinomycetes</taxon>
        <taxon>Propionibacteriales</taxon>
        <taxon>Propionibacteriaceae</taxon>
        <taxon>Acidipropionibacterium</taxon>
    </lineage>
</organism>
<feature type="domain" description="NlpC/P60" evidence="8">
    <location>
        <begin position="263"/>
        <end position="379"/>
    </location>
</feature>
<evidence type="ECO:0000259" key="8">
    <source>
        <dbReference type="PROSITE" id="PS51935"/>
    </source>
</evidence>
<feature type="region of interest" description="Disordered" evidence="6">
    <location>
        <begin position="225"/>
        <end position="265"/>
    </location>
</feature>
<dbReference type="SUPFAM" id="SSF54001">
    <property type="entry name" value="Cysteine proteinases"/>
    <property type="match status" value="1"/>
</dbReference>
<accession>A0A344UVD4</accession>
<proteinExistence type="inferred from homology"/>
<dbReference type="InterPro" id="IPR038765">
    <property type="entry name" value="Papain-like_cys_pep_sf"/>
</dbReference>
<protein>
    <submittedName>
        <fullName evidence="9">Putative endopeptidase p60</fullName>
        <ecNumber evidence="9">3.4.-.-</ecNumber>
    </submittedName>
</protein>
<dbReference type="PROSITE" id="PS51935">
    <property type="entry name" value="NLPC_P60"/>
    <property type="match status" value="1"/>
</dbReference>
<dbReference type="AlphaFoldDB" id="A0A344UVD4"/>
<evidence type="ECO:0000256" key="3">
    <source>
        <dbReference type="ARBA" id="ARBA00022801"/>
    </source>
</evidence>
<keyword evidence="5" id="KW-0175">Coiled coil</keyword>
<feature type="transmembrane region" description="Helical" evidence="7">
    <location>
        <begin position="20"/>
        <end position="40"/>
    </location>
</feature>
<reference evidence="9 10" key="1">
    <citation type="submission" date="2017-12" db="EMBL/GenBank/DDBJ databases">
        <title>The whole genome sequence of the Acidipropionibacterium virtanenii sp. nov. type strain JS278.</title>
        <authorList>
            <person name="Laine P."/>
            <person name="Deptula P."/>
            <person name="Varmanen P."/>
            <person name="Auvinen P."/>
        </authorList>
    </citation>
    <scope>NUCLEOTIDE SEQUENCE [LARGE SCALE GENOMIC DNA]</scope>
    <source>
        <strain evidence="9 10">JS278</strain>
    </source>
</reference>
<dbReference type="RefSeq" id="WP_245935084.1">
    <property type="nucleotide sequence ID" value="NZ_CP025198.1"/>
</dbReference>
<keyword evidence="3 9" id="KW-0378">Hydrolase</keyword>
<sequence length="379" mass="38850">MAQDRLISSNARGAGRGRRLGRGLAATALSSVIVVSGLVAGQPKAAAEPDTVSEAKSQLAAIEAQSHALDAKYTGAQADLDQAEKSLKTAEKDLVTQRSKVASMRKTLSALAANDYQSGNISLTAQMVSSGNSGQFLSQLATMQNVSDRTKGKFQSFQSEQARLQTLEKQAASDRTTIKASRDSQAVLLKKSKAKEADAKKVLASLTAEQQAKLAAEQAAAAQARTTAASQTSRSDARSDATASSPSSSSSSTSTSNTSTSASGRASTAIAFAKSKIGGPYVYGGTGPTGYDCSGLMQAAWAAAGVSLPRTSGEQFSAGTSVSQSDLQPGDLVFYYGNPPSHVGMYIGGGQIVHASNPTSGIKISPIGEMPISGARRVG</sequence>
<dbReference type="GO" id="GO:0008234">
    <property type="term" value="F:cysteine-type peptidase activity"/>
    <property type="evidence" value="ECO:0007669"/>
    <property type="project" value="UniProtKB-KW"/>
</dbReference>
<evidence type="ECO:0000256" key="7">
    <source>
        <dbReference type="SAM" id="Phobius"/>
    </source>
</evidence>
<dbReference type="KEGG" id="acij:JS278_02080"/>
<gene>
    <name evidence="9" type="primary">iap</name>
    <name evidence="9" type="ORF">JS278_02080</name>
</gene>
<dbReference type="GO" id="GO:0006508">
    <property type="term" value="P:proteolysis"/>
    <property type="evidence" value="ECO:0007669"/>
    <property type="project" value="UniProtKB-KW"/>
</dbReference>
<dbReference type="Proteomes" id="UP000251995">
    <property type="component" value="Chromosome"/>
</dbReference>
<keyword evidence="7" id="KW-0472">Membrane</keyword>
<keyword evidence="7" id="KW-1133">Transmembrane helix</keyword>
<comment type="similarity">
    <text evidence="1">Belongs to the peptidase C40 family.</text>
</comment>
<keyword evidence="10" id="KW-1185">Reference proteome</keyword>
<feature type="coiled-coil region" evidence="5">
    <location>
        <begin position="52"/>
        <end position="100"/>
    </location>
</feature>
<dbReference type="Gene3D" id="6.10.250.3150">
    <property type="match status" value="1"/>
</dbReference>
<keyword evidence="4" id="KW-0788">Thiol protease</keyword>
<evidence type="ECO:0000256" key="6">
    <source>
        <dbReference type="SAM" id="MobiDB-lite"/>
    </source>
</evidence>
<evidence type="ECO:0000256" key="2">
    <source>
        <dbReference type="ARBA" id="ARBA00022670"/>
    </source>
</evidence>